<sequence length="337" mass="37471">MSMNYSVSSTGETLALVPEEINSLVDNIRSVIFMDRIKLEYLLAAKVAGGHVILADSHGVGKTSLARALAGSIIWKAETVAAEEIAMDPFSRIQSTVDLLPQDIIGYSRLSGPENEVVFNKGPIFAHFVLCDEINLLTPKTQGSFFQAMEEQMVSIEGRTYPLPAPFFIIATMNLKGAHLFPLPAPQLDRFMIQLSLGFPSEEDEAAIIRQHGRTDGWERFKPTTASTDLLRWQAMVDEVAIHDDVIDYIVALVRATRNHPEVSIPASPRTGVKLSRLARALCLIRGRDYATLDTIKEIFIPAVAHRISLHDPERPRDGVLKEILNSVPVDPRRRRL</sequence>
<dbReference type="STRING" id="1963862.B4O97_08280"/>
<dbReference type="InterPro" id="IPR041628">
    <property type="entry name" value="ChlI/MoxR_AAA_lid"/>
</dbReference>
<evidence type="ECO:0000313" key="3">
    <source>
        <dbReference type="EMBL" id="ORC35632.1"/>
    </source>
</evidence>
<dbReference type="InterPro" id="IPR011703">
    <property type="entry name" value="ATPase_AAA-3"/>
</dbReference>
<dbReference type="PANTHER" id="PTHR42759">
    <property type="entry name" value="MOXR FAMILY PROTEIN"/>
    <property type="match status" value="1"/>
</dbReference>
<protein>
    <recommendedName>
        <fullName evidence="5">AAA+ ATPase domain-containing protein</fullName>
    </recommendedName>
</protein>
<dbReference type="EMBL" id="MWQY01000008">
    <property type="protein sequence ID" value="ORC35632.1"/>
    <property type="molecule type" value="Genomic_DNA"/>
</dbReference>
<dbReference type="RefSeq" id="WP_083049924.1">
    <property type="nucleotide sequence ID" value="NZ_CAXXQO010000003.1"/>
</dbReference>
<dbReference type="Pfam" id="PF07726">
    <property type="entry name" value="AAA_3"/>
    <property type="match status" value="1"/>
</dbReference>
<dbReference type="Proteomes" id="UP000192343">
    <property type="component" value="Unassembled WGS sequence"/>
</dbReference>
<dbReference type="OrthoDB" id="367691at2"/>
<dbReference type="InterPro" id="IPR050764">
    <property type="entry name" value="CbbQ/NirQ/NorQ/GpvN"/>
</dbReference>
<dbReference type="CDD" id="cd00009">
    <property type="entry name" value="AAA"/>
    <property type="match status" value="1"/>
</dbReference>
<dbReference type="GO" id="GO:0016887">
    <property type="term" value="F:ATP hydrolysis activity"/>
    <property type="evidence" value="ECO:0007669"/>
    <property type="project" value="InterPro"/>
</dbReference>
<gene>
    <name evidence="3" type="ORF">B4O97_08280</name>
</gene>
<organism evidence="3 4">
    <name type="scientific">Marispirochaeta aestuarii</name>
    <dbReference type="NCBI Taxonomy" id="1963862"/>
    <lineage>
        <taxon>Bacteria</taxon>
        <taxon>Pseudomonadati</taxon>
        <taxon>Spirochaetota</taxon>
        <taxon>Spirochaetia</taxon>
        <taxon>Spirochaetales</taxon>
        <taxon>Spirochaetaceae</taxon>
        <taxon>Marispirochaeta</taxon>
    </lineage>
</organism>
<dbReference type="GO" id="GO:0005524">
    <property type="term" value="F:ATP binding"/>
    <property type="evidence" value="ECO:0007669"/>
    <property type="project" value="InterPro"/>
</dbReference>
<dbReference type="Gene3D" id="3.40.50.300">
    <property type="entry name" value="P-loop containing nucleotide triphosphate hydrolases"/>
    <property type="match status" value="1"/>
</dbReference>
<evidence type="ECO:0000259" key="1">
    <source>
        <dbReference type="Pfam" id="PF07726"/>
    </source>
</evidence>
<dbReference type="SUPFAM" id="SSF52540">
    <property type="entry name" value="P-loop containing nucleoside triphosphate hydrolases"/>
    <property type="match status" value="1"/>
</dbReference>
<feature type="domain" description="ChlI/MoxR AAA lid" evidence="2">
    <location>
        <begin position="255"/>
        <end position="317"/>
    </location>
</feature>
<dbReference type="Gene3D" id="1.10.8.80">
    <property type="entry name" value="Magnesium chelatase subunit I, C-Terminal domain"/>
    <property type="match status" value="1"/>
</dbReference>
<dbReference type="InterPro" id="IPR027417">
    <property type="entry name" value="P-loop_NTPase"/>
</dbReference>
<proteinExistence type="predicted"/>
<keyword evidence="4" id="KW-1185">Reference proteome</keyword>
<dbReference type="PANTHER" id="PTHR42759:SF1">
    <property type="entry name" value="MAGNESIUM-CHELATASE SUBUNIT CHLD"/>
    <property type="match status" value="1"/>
</dbReference>
<feature type="domain" description="ATPase AAA-3" evidence="1">
    <location>
        <begin position="51"/>
        <end position="193"/>
    </location>
</feature>
<reference evidence="3 4" key="1">
    <citation type="submission" date="2017-03" db="EMBL/GenBank/DDBJ databases">
        <title>Draft Genome sequence of Marispirochaeta sp. strain JC444.</title>
        <authorList>
            <person name="Shivani Y."/>
            <person name="Subhash Y."/>
            <person name="Sasikala C."/>
            <person name="Ramana C."/>
        </authorList>
    </citation>
    <scope>NUCLEOTIDE SEQUENCE [LARGE SCALE GENOMIC DNA]</scope>
    <source>
        <strain evidence="3 4">JC444</strain>
    </source>
</reference>
<dbReference type="AlphaFoldDB" id="A0A1Y1RYL6"/>
<evidence type="ECO:0008006" key="5">
    <source>
        <dbReference type="Google" id="ProtNLM"/>
    </source>
</evidence>
<accession>A0A1Y1RYL6</accession>
<name>A0A1Y1RYL6_9SPIO</name>
<dbReference type="Pfam" id="PF17863">
    <property type="entry name" value="AAA_lid_2"/>
    <property type="match status" value="1"/>
</dbReference>
<comment type="caution">
    <text evidence="3">The sequence shown here is derived from an EMBL/GenBank/DDBJ whole genome shotgun (WGS) entry which is preliminary data.</text>
</comment>
<dbReference type="PIRSF" id="PIRSF002849">
    <property type="entry name" value="AAA_ATPase_chaperone_MoxR_prd"/>
    <property type="match status" value="1"/>
</dbReference>
<evidence type="ECO:0000313" key="4">
    <source>
        <dbReference type="Proteomes" id="UP000192343"/>
    </source>
</evidence>
<evidence type="ECO:0000259" key="2">
    <source>
        <dbReference type="Pfam" id="PF17863"/>
    </source>
</evidence>